<evidence type="ECO:0000313" key="1">
    <source>
        <dbReference type="EMBL" id="ACZ89723.1"/>
    </source>
</evidence>
<dbReference type="KEGG" id="sro:Sros_7024"/>
<sequence>MEARAKVALSEVVKKYNLTLSSVHKWAAMREEVEVLDILSRISAFVEI</sequence>
<organism evidence="1 2">
    <name type="scientific">Streptosporangium roseum (strain ATCC 12428 / DSM 43021 / JCM 3005 / KCTC 9067 / NCIMB 10171 / NRRL 2505 / NI 9100)</name>
    <dbReference type="NCBI Taxonomy" id="479432"/>
    <lineage>
        <taxon>Bacteria</taxon>
        <taxon>Bacillati</taxon>
        <taxon>Actinomycetota</taxon>
        <taxon>Actinomycetes</taxon>
        <taxon>Streptosporangiales</taxon>
        <taxon>Streptosporangiaceae</taxon>
        <taxon>Streptosporangium</taxon>
    </lineage>
</organism>
<keyword evidence="2" id="KW-1185">Reference proteome</keyword>
<dbReference type="Proteomes" id="UP000002029">
    <property type="component" value="Chromosome"/>
</dbReference>
<reference evidence="1 2" key="1">
    <citation type="journal article" date="2010" name="Stand. Genomic Sci.">
        <title>Complete genome sequence of Streptosporangium roseum type strain (NI 9100).</title>
        <authorList>
            <person name="Nolan M."/>
            <person name="Sikorski J."/>
            <person name="Jando M."/>
            <person name="Lucas S."/>
            <person name="Lapidus A."/>
            <person name="Glavina Del Rio T."/>
            <person name="Chen F."/>
            <person name="Tice H."/>
            <person name="Pitluck S."/>
            <person name="Cheng J.F."/>
            <person name="Chertkov O."/>
            <person name="Sims D."/>
            <person name="Meincke L."/>
            <person name="Brettin T."/>
            <person name="Han C."/>
            <person name="Detter J.C."/>
            <person name="Bruce D."/>
            <person name="Goodwin L."/>
            <person name="Land M."/>
            <person name="Hauser L."/>
            <person name="Chang Y.J."/>
            <person name="Jeffries C.D."/>
            <person name="Ivanova N."/>
            <person name="Mavromatis K."/>
            <person name="Mikhailova N."/>
            <person name="Chen A."/>
            <person name="Palaniappan K."/>
            <person name="Chain P."/>
            <person name="Rohde M."/>
            <person name="Goker M."/>
            <person name="Bristow J."/>
            <person name="Eisen J.A."/>
            <person name="Markowitz V."/>
            <person name="Hugenholtz P."/>
            <person name="Kyrpides N.C."/>
            <person name="Klenk H.P."/>
        </authorList>
    </citation>
    <scope>NUCLEOTIDE SEQUENCE [LARGE SCALE GENOMIC DNA]</scope>
    <source>
        <strain evidence="2">ATCC 12428 / DSM 43021 / JCM 3005 / NI 9100</strain>
    </source>
</reference>
<evidence type="ECO:0000313" key="2">
    <source>
        <dbReference type="Proteomes" id="UP000002029"/>
    </source>
</evidence>
<name>D2B8W7_STRRD</name>
<dbReference type="EMBL" id="CP001814">
    <property type="protein sequence ID" value="ACZ89723.1"/>
    <property type="molecule type" value="Genomic_DNA"/>
</dbReference>
<gene>
    <name evidence="1" type="ordered locus">Sros_7024</name>
</gene>
<dbReference type="HOGENOM" id="CLU_3158456_0_0_11"/>
<proteinExistence type="predicted"/>
<accession>D2B8W7</accession>
<dbReference type="AlphaFoldDB" id="D2B8W7"/>
<protein>
    <submittedName>
        <fullName evidence="1">Uncharacterized protein</fullName>
    </submittedName>
</protein>